<comment type="caution">
    <text evidence="2">The sequence shown here is derived from an EMBL/GenBank/DDBJ whole genome shotgun (WGS) entry which is preliminary data.</text>
</comment>
<evidence type="ECO:0000313" key="3">
    <source>
        <dbReference type="Proteomes" id="UP000823598"/>
    </source>
</evidence>
<name>A0A9D9NKQ8_9BACT</name>
<gene>
    <name evidence="2" type="ORF">IAB88_08890</name>
</gene>
<dbReference type="Proteomes" id="UP000823598">
    <property type="component" value="Unassembled WGS sequence"/>
</dbReference>
<evidence type="ECO:0000313" key="2">
    <source>
        <dbReference type="EMBL" id="MBO8477092.1"/>
    </source>
</evidence>
<reference evidence="2" key="1">
    <citation type="submission" date="2020-10" db="EMBL/GenBank/DDBJ databases">
        <authorList>
            <person name="Gilroy R."/>
        </authorList>
    </citation>
    <scope>NUCLEOTIDE SEQUENCE</scope>
    <source>
        <strain evidence="2">6919</strain>
    </source>
</reference>
<proteinExistence type="predicted"/>
<feature type="domain" description="DUF695" evidence="1">
    <location>
        <begin position="11"/>
        <end position="138"/>
    </location>
</feature>
<dbReference type="EMBL" id="JADIMC010000102">
    <property type="protein sequence ID" value="MBO8477092.1"/>
    <property type="molecule type" value="Genomic_DNA"/>
</dbReference>
<dbReference type="InterPro" id="IPR016097">
    <property type="entry name" value="DUF695"/>
</dbReference>
<dbReference type="AlphaFoldDB" id="A0A9D9NKQ8"/>
<accession>A0A9D9NKQ8</accession>
<dbReference type="Pfam" id="PF05117">
    <property type="entry name" value="DUF695"/>
    <property type="match status" value="1"/>
</dbReference>
<organism evidence="2 3">
    <name type="scientific">Candidatus Limisoma faecipullorum</name>
    <dbReference type="NCBI Taxonomy" id="2840854"/>
    <lineage>
        <taxon>Bacteria</taxon>
        <taxon>Pseudomonadati</taxon>
        <taxon>Bacteroidota</taxon>
        <taxon>Bacteroidia</taxon>
        <taxon>Bacteroidales</taxon>
        <taxon>Candidatus Limisoma</taxon>
    </lineage>
</organism>
<reference evidence="2" key="2">
    <citation type="journal article" date="2021" name="PeerJ">
        <title>Extensive microbial diversity within the chicken gut microbiome revealed by metagenomics and culture.</title>
        <authorList>
            <person name="Gilroy R."/>
            <person name="Ravi A."/>
            <person name="Getino M."/>
            <person name="Pursley I."/>
            <person name="Horton D.L."/>
            <person name="Alikhan N.F."/>
            <person name="Baker D."/>
            <person name="Gharbi K."/>
            <person name="Hall N."/>
            <person name="Watson M."/>
            <person name="Adriaenssens E.M."/>
            <person name="Foster-Nyarko E."/>
            <person name="Jarju S."/>
            <person name="Secka A."/>
            <person name="Antonio M."/>
            <person name="Oren A."/>
            <person name="Chaudhuri R.R."/>
            <person name="La Ragione R."/>
            <person name="Hildebrand F."/>
            <person name="Pallen M.J."/>
        </authorList>
    </citation>
    <scope>NUCLEOTIDE SEQUENCE</scope>
    <source>
        <strain evidence="2">6919</strain>
    </source>
</reference>
<sequence>MTKLKIGDEWWTTPTESDNGNLIMVTGRRNVEPAMNSGKFNDRIEITWKYQPDKGGMPDFDTSSLMEQVTDAINSIFKKDEAAVMTGIYTGDGQRNWVLYTLNPRKFQYMLNQALAKFELLPIEIYAEKDPEWLEYKEMRELTEIADGD</sequence>
<evidence type="ECO:0000259" key="1">
    <source>
        <dbReference type="Pfam" id="PF05117"/>
    </source>
</evidence>
<protein>
    <submittedName>
        <fullName evidence="2">DUF695 domain-containing protein</fullName>
    </submittedName>
</protein>